<gene>
    <name evidence="8" type="primary">ldh</name>
    <name evidence="8" type="ORF">GCM10007047_13200</name>
</gene>
<dbReference type="SUPFAM" id="SSF51735">
    <property type="entry name" value="NAD(P)-binding Rossmann-fold domains"/>
    <property type="match status" value="1"/>
</dbReference>
<comment type="similarity">
    <text evidence="5">Belongs to the LDH/MDH superfamily.</text>
</comment>
<feature type="active site" description="Proton acceptor" evidence="3">
    <location>
        <position position="175"/>
    </location>
</feature>
<dbReference type="InterPro" id="IPR036291">
    <property type="entry name" value="NAD(P)-bd_dom_sf"/>
</dbReference>
<evidence type="ECO:0000313" key="9">
    <source>
        <dbReference type="Proteomes" id="UP000642829"/>
    </source>
</evidence>
<evidence type="ECO:0000256" key="1">
    <source>
        <dbReference type="ARBA" id="ARBA00023002"/>
    </source>
</evidence>
<dbReference type="InterPro" id="IPR015955">
    <property type="entry name" value="Lactate_DH/Glyco_Ohase_4_C"/>
</dbReference>
<dbReference type="InterPro" id="IPR001557">
    <property type="entry name" value="L-lactate/malate_DH"/>
</dbReference>
<name>A0A8J3DAT3_9BACT</name>
<feature type="domain" description="Lactate/malate dehydrogenase N-terminal" evidence="6">
    <location>
        <begin position="3"/>
        <end position="142"/>
    </location>
</feature>
<keyword evidence="9" id="KW-1185">Reference proteome</keyword>
<organism evidence="8 9">
    <name type="scientific">Cerasicoccus arenae</name>
    <dbReference type="NCBI Taxonomy" id="424488"/>
    <lineage>
        <taxon>Bacteria</taxon>
        <taxon>Pseudomonadati</taxon>
        <taxon>Verrucomicrobiota</taxon>
        <taxon>Opitutia</taxon>
        <taxon>Puniceicoccales</taxon>
        <taxon>Cerasicoccaceae</taxon>
        <taxon>Cerasicoccus</taxon>
    </lineage>
</organism>
<protein>
    <submittedName>
        <fullName evidence="8">L-lactate dehydrogenase</fullName>
    </submittedName>
</protein>
<keyword evidence="2 4" id="KW-0520">NAD</keyword>
<dbReference type="EMBL" id="BMXG01000006">
    <property type="protein sequence ID" value="GHB98436.1"/>
    <property type="molecule type" value="Genomic_DNA"/>
</dbReference>
<feature type="domain" description="Lactate/malate dehydrogenase C-terminal" evidence="7">
    <location>
        <begin position="145"/>
        <end position="306"/>
    </location>
</feature>
<dbReference type="AlphaFoldDB" id="A0A8J3DAT3"/>
<dbReference type="InterPro" id="IPR001236">
    <property type="entry name" value="Lactate/malate_DH_N"/>
</dbReference>
<evidence type="ECO:0000256" key="3">
    <source>
        <dbReference type="PIRSR" id="PIRSR000102-1"/>
    </source>
</evidence>
<dbReference type="SUPFAM" id="SSF56327">
    <property type="entry name" value="LDH C-terminal domain-like"/>
    <property type="match status" value="1"/>
</dbReference>
<dbReference type="RefSeq" id="WP_189513186.1">
    <property type="nucleotide sequence ID" value="NZ_BMXG01000006.1"/>
</dbReference>
<dbReference type="PRINTS" id="PR00086">
    <property type="entry name" value="LLDHDRGNASE"/>
</dbReference>
<dbReference type="Proteomes" id="UP000642829">
    <property type="component" value="Unassembled WGS sequence"/>
</dbReference>
<comment type="caution">
    <text evidence="8">The sequence shown here is derived from an EMBL/GenBank/DDBJ whole genome shotgun (WGS) entry which is preliminary data.</text>
</comment>
<dbReference type="PANTHER" id="PTHR43128:SF16">
    <property type="entry name" value="L-LACTATE DEHYDROGENASE"/>
    <property type="match status" value="1"/>
</dbReference>
<dbReference type="PANTHER" id="PTHR43128">
    <property type="entry name" value="L-2-HYDROXYCARBOXYLATE DEHYDROGENASE (NAD(P)(+))"/>
    <property type="match status" value="1"/>
</dbReference>
<dbReference type="Pfam" id="PF02866">
    <property type="entry name" value="Ldh_1_C"/>
    <property type="match status" value="1"/>
</dbReference>
<dbReference type="Pfam" id="PF00056">
    <property type="entry name" value="Ldh_1_N"/>
    <property type="match status" value="1"/>
</dbReference>
<dbReference type="Gene3D" id="3.90.110.10">
    <property type="entry name" value="Lactate dehydrogenase/glycoside hydrolase, family 4, C-terminal"/>
    <property type="match status" value="1"/>
</dbReference>
<dbReference type="InterPro" id="IPR022383">
    <property type="entry name" value="Lactate/malate_DH_C"/>
</dbReference>
<feature type="binding site" evidence="4">
    <location>
        <begin position="7"/>
        <end position="13"/>
    </location>
    <ligand>
        <name>NAD(+)</name>
        <dbReference type="ChEBI" id="CHEBI:57540"/>
    </ligand>
</feature>
<reference evidence="8" key="1">
    <citation type="journal article" date="2014" name="Int. J. Syst. Evol. Microbiol.">
        <title>Complete genome sequence of Corynebacterium casei LMG S-19264T (=DSM 44701T), isolated from a smear-ripened cheese.</title>
        <authorList>
            <consortium name="US DOE Joint Genome Institute (JGI-PGF)"/>
            <person name="Walter F."/>
            <person name="Albersmeier A."/>
            <person name="Kalinowski J."/>
            <person name="Ruckert C."/>
        </authorList>
    </citation>
    <scope>NUCLEOTIDE SEQUENCE</scope>
    <source>
        <strain evidence="8">KCTC 12870</strain>
    </source>
</reference>
<accession>A0A8J3DAT3</accession>
<evidence type="ECO:0000313" key="8">
    <source>
        <dbReference type="EMBL" id="GHB98436.1"/>
    </source>
</evidence>
<sequence>MNAAVIGGAGRLGSAVIAELVRRNLFTEITLIDGQAELCTAEIQDLRDACANQPVRLHAATQVNFATQSDIIILAGGVSAQPNESRLELGRRNLTPFCRLLNELKEVGLKSSTVVIIATEPSELLTPLAASFLELPTGQVFGLGTMIDARRLRTSIAEKLSLTAKDISISAIGAHGEALVPLWSGATAGGAPLSSLKQWQGVMQSEVEASVKATDEMLLYGKGGAWLGPAAATADAACAVARDERVILPVSQSHDFRLPKYDLRRTTLALPTIVGQQGAGEVVEFKLWPREQSALVRAARNTQNDLKALAT</sequence>
<evidence type="ECO:0000256" key="4">
    <source>
        <dbReference type="PIRSR" id="PIRSR000102-3"/>
    </source>
</evidence>
<evidence type="ECO:0000259" key="7">
    <source>
        <dbReference type="Pfam" id="PF02866"/>
    </source>
</evidence>
<evidence type="ECO:0000256" key="5">
    <source>
        <dbReference type="RuleBase" id="RU003369"/>
    </source>
</evidence>
<dbReference type="GO" id="GO:0006089">
    <property type="term" value="P:lactate metabolic process"/>
    <property type="evidence" value="ECO:0007669"/>
    <property type="project" value="TreeGrafter"/>
</dbReference>
<evidence type="ECO:0000259" key="6">
    <source>
        <dbReference type="Pfam" id="PF00056"/>
    </source>
</evidence>
<evidence type="ECO:0000256" key="2">
    <source>
        <dbReference type="ARBA" id="ARBA00023027"/>
    </source>
</evidence>
<proteinExistence type="inferred from homology"/>
<keyword evidence="1 5" id="KW-0560">Oxidoreductase</keyword>
<dbReference type="Gene3D" id="3.40.50.720">
    <property type="entry name" value="NAD(P)-binding Rossmann-like Domain"/>
    <property type="match status" value="1"/>
</dbReference>
<dbReference type="GO" id="GO:0004459">
    <property type="term" value="F:L-lactate dehydrogenase (NAD+) activity"/>
    <property type="evidence" value="ECO:0007669"/>
    <property type="project" value="TreeGrafter"/>
</dbReference>
<dbReference type="PIRSF" id="PIRSF000102">
    <property type="entry name" value="Lac_mal_DH"/>
    <property type="match status" value="1"/>
</dbReference>
<reference evidence="8" key="2">
    <citation type="submission" date="2020-09" db="EMBL/GenBank/DDBJ databases">
        <authorList>
            <person name="Sun Q."/>
            <person name="Kim S."/>
        </authorList>
    </citation>
    <scope>NUCLEOTIDE SEQUENCE</scope>
    <source>
        <strain evidence="8">KCTC 12870</strain>
    </source>
</reference>
<feature type="binding site" evidence="4">
    <location>
        <position position="93"/>
    </location>
    <ligand>
        <name>NAD(+)</name>
        <dbReference type="ChEBI" id="CHEBI:57540"/>
    </ligand>
</feature>
<feature type="binding site" evidence="4">
    <location>
        <position position="33"/>
    </location>
    <ligand>
        <name>NAD(+)</name>
        <dbReference type="ChEBI" id="CHEBI:57540"/>
    </ligand>
</feature>